<reference evidence="4 5" key="1">
    <citation type="journal article" date="2013" name="Science">
        <title>Genomic diversity and evolution of the head crest in the rock pigeon.</title>
        <authorList>
            <person name="Shapiro M.D."/>
            <person name="Kronenberg Z."/>
            <person name="Li C."/>
            <person name="Domyan E.T."/>
            <person name="Pan H."/>
            <person name="Campbell M."/>
            <person name="Tan H."/>
            <person name="Huff C.D."/>
            <person name="Hu H."/>
            <person name="Vickrey A.I."/>
            <person name="Nielsen S.C."/>
            <person name="Stringham S.A."/>
            <person name="Hu H."/>
            <person name="Willerslev E."/>
            <person name="Gilbert M.T."/>
            <person name="Yandell M."/>
            <person name="Zhang G."/>
            <person name="Wang J."/>
        </authorList>
    </citation>
    <scope>NUCLEOTIDE SEQUENCE [LARGE SCALE GENOMIC DNA]</scope>
    <source>
        <tissue evidence="4">Blood</tissue>
    </source>
</reference>
<dbReference type="Proteomes" id="UP000053872">
    <property type="component" value="Unassembled WGS sequence"/>
</dbReference>
<feature type="region of interest" description="Disordered" evidence="2">
    <location>
        <begin position="1"/>
        <end position="33"/>
    </location>
</feature>
<dbReference type="PANTHER" id="PTHR14454">
    <property type="entry name" value="GRB2-ASSOCIATED AND REGULATOR OF MAPK PROTEIN FAMILY MEMBER"/>
    <property type="match status" value="1"/>
</dbReference>
<dbReference type="InParanoid" id="A0A2I0LKH9"/>
<dbReference type="InterPro" id="IPR052281">
    <property type="entry name" value="GAREM"/>
</dbReference>
<proteinExistence type="predicted"/>
<evidence type="ECO:0000256" key="1">
    <source>
        <dbReference type="ARBA" id="ARBA00022553"/>
    </source>
</evidence>
<evidence type="ECO:0000313" key="5">
    <source>
        <dbReference type="Proteomes" id="UP000053872"/>
    </source>
</evidence>
<dbReference type="Pfam" id="PF12736">
    <property type="entry name" value="CABIT"/>
    <property type="match status" value="1"/>
</dbReference>
<gene>
    <name evidence="4" type="primary">GAREML</name>
    <name evidence="4" type="ORF">A306_00014534</name>
</gene>
<protein>
    <submittedName>
        <fullName evidence="4">GRB2 associated, regulator of MAPK1-like</fullName>
    </submittedName>
</protein>
<name>A0A2I0LKH9_COLLI</name>
<dbReference type="EMBL" id="AKCR02000252">
    <property type="protein sequence ID" value="PKK17939.1"/>
    <property type="molecule type" value="Genomic_DNA"/>
</dbReference>
<keyword evidence="1" id="KW-0597">Phosphoprotein</keyword>
<dbReference type="AlphaFoldDB" id="A0A2I0LKH9"/>
<keyword evidence="5" id="KW-1185">Reference proteome</keyword>
<evidence type="ECO:0000313" key="4">
    <source>
        <dbReference type="EMBL" id="PKK17939.1"/>
    </source>
</evidence>
<accession>A0A2I0LKH9</accession>
<evidence type="ECO:0000259" key="3">
    <source>
        <dbReference type="Pfam" id="PF12736"/>
    </source>
</evidence>
<dbReference type="STRING" id="8932.A0A2I0LKH9"/>
<comment type="caution">
    <text evidence="4">The sequence shown here is derived from an EMBL/GenBank/DDBJ whole genome shotgun (WGS) entry which is preliminary data.</text>
</comment>
<dbReference type="PANTHER" id="PTHR14454:SF5">
    <property type="entry name" value="GRB2-ASSOCIATED AND REGULATOR OF MAPK PROTEIN 2"/>
    <property type="match status" value="1"/>
</dbReference>
<feature type="domain" description="CABIT" evidence="3">
    <location>
        <begin position="38"/>
        <end position="252"/>
    </location>
</feature>
<organism evidence="4 5">
    <name type="scientific">Columba livia</name>
    <name type="common">Rock dove</name>
    <dbReference type="NCBI Taxonomy" id="8932"/>
    <lineage>
        <taxon>Eukaryota</taxon>
        <taxon>Metazoa</taxon>
        <taxon>Chordata</taxon>
        <taxon>Craniata</taxon>
        <taxon>Vertebrata</taxon>
        <taxon>Euteleostomi</taxon>
        <taxon>Archelosauria</taxon>
        <taxon>Archosauria</taxon>
        <taxon>Dinosauria</taxon>
        <taxon>Saurischia</taxon>
        <taxon>Theropoda</taxon>
        <taxon>Coelurosauria</taxon>
        <taxon>Aves</taxon>
        <taxon>Neognathae</taxon>
        <taxon>Neoaves</taxon>
        <taxon>Columbimorphae</taxon>
        <taxon>Columbiformes</taxon>
        <taxon>Columbidae</taxon>
        <taxon>Columba</taxon>
    </lineage>
</organism>
<sequence>MKLPPGLRVPLAGGRGPGEQLSHPEPSPGTPRRFGCRLPTLVCLGHGERVEGVSAQDVLLVHSCRQWTTVTAHSLEEGHYVIGPKIDIPLQYPGKFKLLEQDRDLREPVQYFNSVEEVASIFPDRVFVMEAITFSVKVVSGEFSEDSEVYNFTLHAGDELTLMGQAEILCAKTVKEKSRFNTLLRKLGKAAPAGAGRQVKGKMPCLICMNHRTNESLSLPFQCKGRFSTRSPLELRLQEGEHTIRSIIEKVRPCPAAPRATPTTCTPSARATATSWSASSPRRWFCAASSAGTSWSRSTSCC</sequence>
<evidence type="ECO:0000256" key="2">
    <source>
        <dbReference type="SAM" id="MobiDB-lite"/>
    </source>
</evidence>
<dbReference type="InterPro" id="IPR025946">
    <property type="entry name" value="CABIT_dom"/>
</dbReference>